<dbReference type="OMA" id="RANFETH"/>
<feature type="region of interest" description="Disordered" evidence="1">
    <location>
        <begin position="1"/>
        <end position="357"/>
    </location>
</feature>
<organism evidence="2">
    <name type="scientific">Capitella teleta</name>
    <name type="common">Polychaete worm</name>
    <dbReference type="NCBI Taxonomy" id="283909"/>
    <lineage>
        <taxon>Eukaryota</taxon>
        <taxon>Metazoa</taxon>
        <taxon>Spiralia</taxon>
        <taxon>Lophotrochozoa</taxon>
        <taxon>Annelida</taxon>
        <taxon>Polychaeta</taxon>
        <taxon>Sedentaria</taxon>
        <taxon>Scolecida</taxon>
        <taxon>Capitellidae</taxon>
        <taxon>Capitella</taxon>
    </lineage>
</organism>
<accession>R7U2L1</accession>
<dbReference type="AlphaFoldDB" id="R7U2L1"/>
<evidence type="ECO:0000313" key="3">
    <source>
        <dbReference type="EnsemblMetazoa" id="CapteP195011"/>
    </source>
</evidence>
<gene>
    <name evidence="2" type="ORF">CAPTEDRAFT_195011</name>
</gene>
<dbReference type="STRING" id="283909.R7U2L1"/>
<dbReference type="EMBL" id="KB305864">
    <property type="protein sequence ID" value="ELU00580.1"/>
    <property type="molecule type" value="Genomic_DNA"/>
</dbReference>
<reference evidence="2 4" key="2">
    <citation type="journal article" date="2013" name="Nature">
        <title>Insights into bilaterian evolution from three spiralian genomes.</title>
        <authorList>
            <person name="Simakov O."/>
            <person name="Marletaz F."/>
            <person name="Cho S.J."/>
            <person name="Edsinger-Gonzales E."/>
            <person name="Havlak P."/>
            <person name="Hellsten U."/>
            <person name="Kuo D.H."/>
            <person name="Larsson T."/>
            <person name="Lv J."/>
            <person name="Arendt D."/>
            <person name="Savage R."/>
            <person name="Osoegawa K."/>
            <person name="de Jong P."/>
            <person name="Grimwood J."/>
            <person name="Chapman J.A."/>
            <person name="Shapiro H."/>
            <person name="Aerts A."/>
            <person name="Otillar R.P."/>
            <person name="Terry A.Y."/>
            <person name="Boore J.L."/>
            <person name="Grigoriev I.V."/>
            <person name="Lindberg D.R."/>
            <person name="Seaver E.C."/>
            <person name="Weisblat D.A."/>
            <person name="Putnam N.H."/>
            <person name="Rokhsar D.S."/>
        </authorList>
    </citation>
    <scope>NUCLEOTIDE SEQUENCE</scope>
    <source>
        <strain evidence="2 4">I ESC-2004</strain>
    </source>
</reference>
<sequence length="435" mass="46975">MAEEVSTEEQLPPPPPPEIRIQDGSDDVESPTVEEESAAPQMAATSGEAVISDAEVEADKHCESDADVFAKSPSQDSFVPSLSAKAEPEGNEGDSGYERLDDTSDDNVLSGDEQHPDLKSPPMPRPPPPSPAPHKAHGHLEKTSSSSGKEDEESDGADVQPEGQGVYQSFGDEEVEEDVEEEEGEEEGEDEDEDDEEDDEEYEYGVQGEEDDGDEEEEDRGVVEEEPDEEVLVAGGDGTTGEFTLAAEDKITIVLPGRKSKPKKPPPPSPAEPVKWVNFEEEDDGFGFVASDEAPPRPGAPPRPKSRPAPKRPAPPNAAKPSRPPPPKPAPPSGGPPRRPPPPSQKQPTAPGRFSLPPFTPYPSPSSIWAICELCLVALRVAAWRLSLWRQYKRINEYSYGPQMHAIIGVPLMPLIIDGYLTLATDPVITANVEL</sequence>
<name>R7U2L1_CAPTE</name>
<dbReference type="HOGENOM" id="CLU_630449_0_0_1"/>
<dbReference type="Proteomes" id="UP000014760">
    <property type="component" value="Unassembled WGS sequence"/>
</dbReference>
<evidence type="ECO:0000313" key="4">
    <source>
        <dbReference type="Proteomes" id="UP000014760"/>
    </source>
</evidence>
<feature type="compositionally biased region" description="Acidic residues" evidence="1">
    <location>
        <begin position="24"/>
        <end position="37"/>
    </location>
</feature>
<feature type="compositionally biased region" description="Pro residues" evidence="1">
    <location>
        <begin position="311"/>
        <end position="345"/>
    </location>
</feature>
<reference evidence="4" key="1">
    <citation type="submission" date="2012-12" db="EMBL/GenBank/DDBJ databases">
        <authorList>
            <person name="Hellsten U."/>
            <person name="Grimwood J."/>
            <person name="Chapman J.A."/>
            <person name="Shapiro H."/>
            <person name="Aerts A."/>
            <person name="Otillar R.P."/>
            <person name="Terry A.Y."/>
            <person name="Boore J.L."/>
            <person name="Simakov O."/>
            <person name="Marletaz F."/>
            <person name="Cho S.-J."/>
            <person name="Edsinger-Gonzales E."/>
            <person name="Havlak P."/>
            <person name="Kuo D.-H."/>
            <person name="Larsson T."/>
            <person name="Lv J."/>
            <person name="Arendt D."/>
            <person name="Savage R."/>
            <person name="Osoegawa K."/>
            <person name="de Jong P."/>
            <person name="Lindberg D.R."/>
            <person name="Seaver E.C."/>
            <person name="Weisblat D.A."/>
            <person name="Putnam N.H."/>
            <person name="Grigoriev I.V."/>
            <person name="Rokhsar D.S."/>
        </authorList>
    </citation>
    <scope>NUCLEOTIDE SEQUENCE</scope>
    <source>
        <strain evidence="4">I ESC-2004</strain>
    </source>
</reference>
<evidence type="ECO:0000313" key="2">
    <source>
        <dbReference type="EMBL" id="ELU00580.1"/>
    </source>
</evidence>
<feature type="compositionally biased region" description="Pro residues" evidence="1">
    <location>
        <begin position="119"/>
        <end position="132"/>
    </location>
</feature>
<evidence type="ECO:0000256" key="1">
    <source>
        <dbReference type="SAM" id="MobiDB-lite"/>
    </source>
</evidence>
<feature type="compositionally biased region" description="Acidic residues" evidence="1">
    <location>
        <begin position="171"/>
        <end position="231"/>
    </location>
</feature>
<dbReference type="EnsemblMetazoa" id="CapteT195011">
    <property type="protein sequence ID" value="CapteP195011"/>
    <property type="gene ID" value="CapteG195011"/>
</dbReference>
<keyword evidence="4" id="KW-1185">Reference proteome</keyword>
<protein>
    <submittedName>
        <fullName evidence="2 3">Uncharacterized protein</fullName>
    </submittedName>
</protein>
<proteinExistence type="predicted"/>
<dbReference type="EMBL" id="AMQN01009642">
    <property type="status" value="NOT_ANNOTATED_CDS"/>
    <property type="molecule type" value="Genomic_DNA"/>
</dbReference>
<reference evidence="3" key="3">
    <citation type="submission" date="2015-06" db="UniProtKB">
        <authorList>
            <consortium name="EnsemblMetazoa"/>
        </authorList>
    </citation>
    <scope>IDENTIFICATION</scope>
</reference>